<dbReference type="SUPFAM" id="SSF49464">
    <property type="entry name" value="Carboxypeptidase regulatory domain-like"/>
    <property type="match status" value="1"/>
</dbReference>
<keyword evidence="6" id="KW-0675">Receptor</keyword>
<evidence type="ECO:0000256" key="3">
    <source>
        <dbReference type="ARBA" id="ARBA00023237"/>
    </source>
</evidence>
<dbReference type="AlphaFoldDB" id="A0A7C5M4L9"/>
<proteinExistence type="predicted"/>
<comment type="caution">
    <text evidence="6">The sequence shown here is derived from an EMBL/GenBank/DDBJ whole genome shotgun (WGS) entry which is preliminary data.</text>
</comment>
<keyword evidence="3" id="KW-0998">Cell outer membrane</keyword>
<reference evidence="6" key="1">
    <citation type="journal article" date="2020" name="mSystems">
        <title>Genome- and Community-Level Interaction Insights into Carbon Utilization and Element Cycling Functions of Hydrothermarchaeota in Hydrothermal Sediment.</title>
        <authorList>
            <person name="Zhou Z."/>
            <person name="Liu Y."/>
            <person name="Xu W."/>
            <person name="Pan J."/>
            <person name="Luo Z.H."/>
            <person name="Li M."/>
        </authorList>
    </citation>
    <scope>NUCLEOTIDE SEQUENCE [LARGE SCALE GENOMIC DNA]</scope>
    <source>
        <strain evidence="6">HyVt-94</strain>
    </source>
</reference>
<dbReference type="GO" id="GO:0009279">
    <property type="term" value="C:cell outer membrane"/>
    <property type="evidence" value="ECO:0007669"/>
    <property type="project" value="UniProtKB-SubCell"/>
</dbReference>
<evidence type="ECO:0000313" key="6">
    <source>
        <dbReference type="EMBL" id="HHF58373.1"/>
    </source>
</evidence>
<dbReference type="Pfam" id="PF13620">
    <property type="entry name" value="CarboxypepD_reg"/>
    <property type="match status" value="1"/>
</dbReference>
<dbReference type="InterPro" id="IPR012910">
    <property type="entry name" value="Plug_dom"/>
</dbReference>
<evidence type="ECO:0000259" key="5">
    <source>
        <dbReference type="Pfam" id="PF14905"/>
    </source>
</evidence>
<evidence type="ECO:0000256" key="2">
    <source>
        <dbReference type="ARBA" id="ARBA00023136"/>
    </source>
</evidence>
<comment type="subcellular location">
    <subcellularLocation>
        <location evidence="1">Cell outer membrane</location>
    </subcellularLocation>
</comment>
<feature type="non-terminal residue" evidence="6">
    <location>
        <position position="599"/>
    </location>
</feature>
<sequence>MRRIIIIAIVVFSPFSLKAQIRSMQSAGKKGIKTIITGYVYDKEHDIPLEYASVIAYRVRDSVKVKGISTDSTGYFELVGLRPGLYYLEVDFIGYKKKVVSPVIIKPENPIVELGKIYLESESFTTEPIEVTAEAPEITYKIDKKVIYAGRQATSISGTAIDILANVPSVEVDIEGNIKLRGSENFTLLIDGRPTLVEPDEVLQQIPASLIDKIEIITNPSVKYDPEGESGIINIILKKTHRGNIGGTVNLDVGMEENYGGSVTLSKRTRRYNAYLSFGYNHRNFPGNLETRRDVSVSNGYYTITSTGSIERTMRPLYLRGGININLSSRDILSLGGSYGKWEMQWGNELHYEVIDTLEESYRTTENFTRKSPSFGVFINFEHKFKTKGHTLSSEVYYSRRDGEGKSVSLKYNDKDSIVEGQRVIESGPSNYVRSKIDYRLPLGENNYLEAGYQWQLSRQEDVVDYYSYDTVAMDYILNEQFHREDEYEKDIHSVYALYSGQYERMGFQLGVRGEYTFRNIKELNSRENFAINALDIFPTLHFSYDFTRQKELMFSYTRRIRRPRGWMLEPFETWIDAYTKRKGNPNLKPEYIDSYELV</sequence>
<evidence type="ECO:0000256" key="1">
    <source>
        <dbReference type="ARBA" id="ARBA00004442"/>
    </source>
</evidence>
<dbReference type="Gene3D" id="2.170.130.10">
    <property type="entry name" value="TonB-dependent receptor, plug domain"/>
    <property type="match status" value="1"/>
</dbReference>
<keyword evidence="2" id="KW-0472">Membrane</keyword>
<dbReference type="Pfam" id="PF14905">
    <property type="entry name" value="OMP_b-brl_3"/>
    <property type="match status" value="1"/>
</dbReference>
<dbReference type="InterPro" id="IPR037066">
    <property type="entry name" value="Plug_dom_sf"/>
</dbReference>
<feature type="domain" description="Outer membrane protein beta-barrel" evidence="5">
    <location>
        <begin position="383"/>
        <end position="598"/>
    </location>
</feature>
<gene>
    <name evidence="6" type="ORF">ENL41_03000</name>
</gene>
<evidence type="ECO:0000259" key="4">
    <source>
        <dbReference type="Pfam" id="PF07715"/>
    </source>
</evidence>
<dbReference type="PANTHER" id="PTHR40980:SF4">
    <property type="entry name" value="TONB-DEPENDENT RECEPTOR-LIKE BETA-BARREL DOMAIN-CONTAINING PROTEIN"/>
    <property type="match status" value="1"/>
</dbReference>
<dbReference type="PANTHER" id="PTHR40980">
    <property type="entry name" value="PLUG DOMAIN-CONTAINING PROTEIN"/>
    <property type="match status" value="1"/>
</dbReference>
<feature type="domain" description="TonB-dependent receptor plug" evidence="4">
    <location>
        <begin position="158"/>
        <end position="229"/>
    </location>
</feature>
<dbReference type="InterPro" id="IPR008969">
    <property type="entry name" value="CarboxyPept-like_regulatory"/>
</dbReference>
<organism evidence="6">
    <name type="scientific">candidate division WOR-3 bacterium</name>
    <dbReference type="NCBI Taxonomy" id="2052148"/>
    <lineage>
        <taxon>Bacteria</taxon>
        <taxon>Bacteria division WOR-3</taxon>
    </lineage>
</organism>
<dbReference type="Proteomes" id="UP000886014">
    <property type="component" value="Unassembled WGS sequence"/>
</dbReference>
<accession>A0A7C5M4L9</accession>
<dbReference type="EMBL" id="DRTV01000209">
    <property type="protein sequence ID" value="HHF58373.1"/>
    <property type="molecule type" value="Genomic_DNA"/>
</dbReference>
<dbReference type="SUPFAM" id="SSF56935">
    <property type="entry name" value="Porins"/>
    <property type="match status" value="1"/>
</dbReference>
<dbReference type="InterPro" id="IPR041700">
    <property type="entry name" value="OMP_b-brl_3"/>
</dbReference>
<dbReference type="Gene3D" id="2.60.40.1120">
    <property type="entry name" value="Carboxypeptidase-like, regulatory domain"/>
    <property type="match status" value="1"/>
</dbReference>
<protein>
    <submittedName>
        <fullName evidence="6">TonB-dependent receptor</fullName>
    </submittedName>
</protein>
<dbReference type="Pfam" id="PF07715">
    <property type="entry name" value="Plug"/>
    <property type="match status" value="1"/>
</dbReference>
<dbReference type="Gene3D" id="2.40.170.20">
    <property type="entry name" value="TonB-dependent receptor, beta-barrel domain"/>
    <property type="match status" value="1"/>
</dbReference>
<dbReference type="InterPro" id="IPR036942">
    <property type="entry name" value="Beta-barrel_TonB_sf"/>
</dbReference>
<name>A0A7C5M4L9_UNCW3</name>